<sequence>MFAGKFVIKNLEQHVTISYAKVITARNPNYEFKANEIPISDPHCMFHITISREPKECKESTYFEAGYYQYNSHTNSKNGYMKLRIFDPTNALQTYRLTPRLQKQSSGLSTVIDKAAALSQNPALSTNINLALNILELSTVNSAQDRRVQVEDAPEDDNEFEILEETVVEEVPKKK</sequence>
<evidence type="ECO:0000313" key="1">
    <source>
        <dbReference type="EMBL" id="CAG8669895.1"/>
    </source>
</evidence>
<reference evidence="1 2" key="1">
    <citation type="submission" date="2021-06" db="EMBL/GenBank/DDBJ databases">
        <authorList>
            <person name="Kallberg Y."/>
            <person name="Tangrot J."/>
            <person name="Rosling A."/>
        </authorList>
    </citation>
    <scope>NUCLEOTIDE SEQUENCE [LARGE SCALE GENOMIC DNA]</scope>
    <source>
        <strain evidence="1 2">120-4 pot B 10/14</strain>
    </source>
</reference>
<organism evidence="1 2">
    <name type="scientific">Gigaspora margarita</name>
    <dbReference type="NCBI Taxonomy" id="4874"/>
    <lineage>
        <taxon>Eukaryota</taxon>
        <taxon>Fungi</taxon>
        <taxon>Fungi incertae sedis</taxon>
        <taxon>Mucoromycota</taxon>
        <taxon>Glomeromycotina</taxon>
        <taxon>Glomeromycetes</taxon>
        <taxon>Diversisporales</taxon>
        <taxon>Gigasporaceae</taxon>
        <taxon>Gigaspora</taxon>
    </lineage>
</organism>
<dbReference type="Proteomes" id="UP000789901">
    <property type="component" value="Unassembled WGS sequence"/>
</dbReference>
<name>A0ABN7UT35_GIGMA</name>
<accession>A0ABN7UT35</accession>
<proteinExistence type="predicted"/>
<gene>
    <name evidence="1" type="ORF">GMARGA_LOCUS10359</name>
</gene>
<protein>
    <submittedName>
        <fullName evidence="1">6757_t:CDS:1</fullName>
    </submittedName>
</protein>
<evidence type="ECO:0000313" key="2">
    <source>
        <dbReference type="Proteomes" id="UP000789901"/>
    </source>
</evidence>
<keyword evidence="2" id="KW-1185">Reference proteome</keyword>
<dbReference type="EMBL" id="CAJVQB010005786">
    <property type="protein sequence ID" value="CAG8669895.1"/>
    <property type="molecule type" value="Genomic_DNA"/>
</dbReference>
<comment type="caution">
    <text evidence="1">The sequence shown here is derived from an EMBL/GenBank/DDBJ whole genome shotgun (WGS) entry which is preliminary data.</text>
</comment>